<dbReference type="FunFam" id="1.10.150.220:FF:000001">
    <property type="entry name" value="Phosphatase 1, regulatory (Inhibitor) subunit 14C"/>
    <property type="match status" value="1"/>
</dbReference>
<keyword evidence="3" id="KW-0007">Acetylation</keyword>
<feature type="compositionally biased region" description="Basic and acidic residues" evidence="6">
    <location>
        <begin position="38"/>
        <end position="49"/>
    </location>
</feature>
<dbReference type="PANTHER" id="PTHR16188:SF6">
    <property type="entry name" value="PROTEIN PHOSPHATASE 1 REGULATORY SUBUNIT 14C"/>
    <property type="match status" value="1"/>
</dbReference>
<dbReference type="GO" id="GO:0005737">
    <property type="term" value="C:cytoplasm"/>
    <property type="evidence" value="ECO:0007669"/>
    <property type="project" value="InterPro"/>
</dbReference>
<dbReference type="Ensembl" id="ENSECAT00000118478.1">
    <property type="protein sequence ID" value="ENSECAP00000068561.1"/>
    <property type="gene ID" value="ENSECAG00000034476.3"/>
</dbReference>
<dbReference type="Gene3D" id="1.10.150.220">
    <property type="entry name" value="CPI-17"/>
    <property type="match status" value="1"/>
</dbReference>
<feature type="compositionally biased region" description="Low complexity" evidence="6">
    <location>
        <begin position="103"/>
        <end position="126"/>
    </location>
</feature>
<feature type="region of interest" description="Disordered" evidence="6">
    <location>
        <begin position="1"/>
        <end position="63"/>
    </location>
</feature>
<protein>
    <recommendedName>
        <fullName evidence="5">Protein phosphatase 1 regulatory subunit 14</fullName>
    </recommendedName>
</protein>
<dbReference type="InterPro" id="IPR036658">
    <property type="entry name" value="CPI-17_sf"/>
</dbReference>
<dbReference type="PANTHER" id="PTHR16188">
    <property type="entry name" value="PROTEIN PHOSPHATASE 1 INHIBITOR POTENTIATED BY PROTEIN KINASE C"/>
    <property type="match status" value="1"/>
</dbReference>
<dbReference type="AlphaFoldDB" id="A0A9L0S131"/>
<reference evidence="7" key="2">
    <citation type="submission" date="2025-08" db="UniProtKB">
        <authorList>
            <consortium name="Ensembl"/>
        </authorList>
    </citation>
    <scope>IDENTIFICATION</scope>
    <source>
        <strain evidence="7">Thoroughbred</strain>
    </source>
</reference>
<evidence type="ECO:0000256" key="2">
    <source>
        <dbReference type="ARBA" id="ARBA00022553"/>
    </source>
</evidence>
<name>A0A9L0S131_HORSE</name>
<evidence type="ECO:0000256" key="1">
    <source>
        <dbReference type="ARBA" id="ARBA00005483"/>
    </source>
</evidence>
<dbReference type="GO" id="GO:0004865">
    <property type="term" value="F:protein serine/threonine phosphatase inhibitor activity"/>
    <property type="evidence" value="ECO:0000318"/>
    <property type="project" value="GO_Central"/>
</dbReference>
<comment type="subcellular location">
    <subcellularLocation>
        <location evidence="5">Membrane</location>
        <topology evidence="5">Peripheral membrane protein</topology>
    </subcellularLocation>
</comment>
<comment type="similarity">
    <text evidence="1 5">Belongs to the PP1 inhibitor family.</text>
</comment>
<evidence type="ECO:0000313" key="8">
    <source>
        <dbReference type="Proteomes" id="UP000002281"/>
    </source>
</evidence>
<dbReference type="GeneTree" id="ENSGT00950000182985"/>
<evidence type="ECO:0000256" key="4">
    <source>
        <dbReference type="ARBA" id="ARBA00023272"/>
    </source>
</evidence>
<dbReference type="InterPro" id="IPR008025">
    <property type="entry name" value="CPI-17"/>
</dbReference>
<dbReference type="Proteomes" id="UP000002281">
    <property type="component" value="Chromosome 31"/>
</dbReference>
<keyword evidence="8" id="KW-1185">Reference proteome</keyword>
<dbReference type="GO" id="GO:0016020">
    <property type="term" value="C:membrane"/>
    <property type="evidence" value="ECO:0007669"/>
    <property type="project" value="UniProtKB-SubCell"/>
</dbReference>
<dbReference type="Pfam" id="PF05361">
    <property type="entry name" value="PP1_inhibitor"/>
    <property type="match status" value="1"/>
</dbReference>
<keyword evidence="2 5" id="KW-0597">Phosphoprotein</keyword>
<reference evidence="7 8" key="1">
    <citation type="journal article" date="2009" name="Science">
        <title>Genome sequence, comparative analysis, and population genetics of the domestic horse.</title>
        <authorList>
            <consortium name="Broad Institute Genome Sequencing Platform"/>
            <consortium name="Broad Institute Whole Genome Assembly Team"/>
            <person name="Wade C.M."/>
            <person name="Giulotto E."/>
            <person name="Sigurdsson S."/>
            <person name="Zoli M."/>
            <person name="Gnerre S."/>
            <person name="Imsland F."/>
            <person name="Lear T.L."/>
            <person name="Adelson D.L."/>
            <person name="Bailey E."/>
            <person name="Bellone R.R."/>
            <person name="Bloecker H."/>
            <person name="Distl O."/>
            <person name="Edgar R.C."/>
            <person name="Garber M."/>
            <person name="Leeb T."/>
            <person name="Mauceli E."/>
            <person name="MacLeod J.N."/>
            <person name="Penedo M.C.T."/>
            <person name="Raison J.M."/>
            <person name="Sharpe T."/>
            <person name="Vogel J."/>
            <person name="Andersson L."/>
            <person name="Antczak D.F."/>
            <person name="Biagi T."/>
            <person name="Binns M.M."/>
            <person name="Chowdhary B.P."/>
            <person name="Coleman S.J."/>
            <person name="Della Valle G."/>
            <person name="Fryc S."/>
            <person name="Guerin G."/>
            <person name="Hasegawa T."/>
            <person name="Hill E.W."/>
            <person name="Jurka J."/>
            <person name="Kiialainen A."/>
            <person name="Lindgren G."/>
            <person name="Liu J."/>
            <person name="Magnani E."/>
            <person name="Mickelson J.R."/>
            <person name="Murray J."/>
            <person name="Nergadze S.G."/>
            <person name="Onofrio R."/>
            <person name="Pedroni S."/>
            <person name="Piras M.F."/>
            <person name="Raudsepp T."/>
            <person name="Rocchi M."/>
            <person name="Roeed K.H."/>
            <person name="Ryder O.A."/>
            <person name="Searle S."/>
            <person name="Skow L."/>
            <person name="Swinburne J.E."/>
            <person name="Syvaenen A.C."/>
            <person name="Tozaki T."/>
            <person name="Valberg S.J."/>
            <person name="Vaudin M."/>
            <person name="White J.R."/>
            <person name="Zody M.C."/>
            <person name="Lander E.S."/>
            <person name="Lindblad-Toh K."/>
        </authorList>
    </citation>
    <scope>NUCLEOTIDE SEQUENCE [LARGE SCALE GENOMIC DNA]</scope>
    <source>
        <strain evidence="7 8">Thoroughbred</strain>
    </source>
</reference>
<proteinExistence type="inferred from homology"/>
<comment type="function">
    <text evidence="5">Inhibitor of PPP1CA.</text>
</comment>
<reference evidence="7" key="3">
    <citation type="submission" date="2025-09" db="UniProtKB">
        <authorList>
            <consortium name="Ensembl"/>
        </authorList>
    </citation>
    <scope>IDENTIFICATION</scope>
    <source>
        <strain evidence="7">Thoroughbred</strain>
    </source>
</reference>
<accession>A0A9L0S131</accession>
<keyword evidence="4 5" id="KW-0650">Protein phosphatase inhibitor</keyword>
<organism evidence="7 8">
    <name type="scientific">Equus caballus</name>
    <name type="common">Horse</name>
    <dbReference type="NCBI Taxonomy" id="9796"/>
    <lineage>
        <taxon>Eukaryota</taxon>
        <taxon>Metazoa</taxon>
        <taxon>Chordata</taxon>
        <taxon>Craniata</taxon>
        <taxon>Vertebrata</taxon>
        <taxon>Euteleostomi</taxon>
        <taxon>Mammalia</taxon>
        <taxon>Eutheria</taxon>
        <taxon>Laurasiatheria</taxon>
        <taxon>Perissodactyla</taxon>
        <taxon>Equidae</taxon>
        <taxon>Equus</taxon>
    </lineage>
</organism>
<evidence type="ECO:0000313" key="7">
    <source>
        <dbReference type="Ensembl" id="ENSECAP00000068561.1"/>
    </source>
</evidence>
<feature type="compositionally biased region" description="Pro residues" evidence="6">
    <location>
        <begin position="127"/>
        <end position="137"/>
    </location>
</feature>
<evidence type="ECO:0000256" key="6">
    <source>
        <dbReference type="SAM" id="MobiDB-lite"/>
    </source>
</evidence>
<sequence>KTARNLRLSPSSSPSWRLAVPCPRRRRAGATGGSGFRALRDPGRKRDSLSPEGEDTVPGSEDHLWHQTHASPLWPLHTGDRSCLRAHTFLPLRATPTPGPLCLPGARSASPAGARGSSAASLRLRSPPLPPPRPPRPALLGVAAAPPDLPTSRAARGAGAGEPLECRCPARGGSGAGRAPPAPPPGRIGLRERGDMSVATGSNEAAGGASGGGARVFFQSPRGGAGGSPGSSSGSGSSREDSSPVATAAADGQVQPPPQQQQQRRHQQGKVTVKYDRKELRKRLVLEEWIVEQLGQLYGCEEEEMPEVEIDIDDLLDADSEEDRASKLREALIDCYKPTELRKTGPELTSMPIFLCFICGMPTTAWLDEQCHVCTQDLNWQTPGHQSGMCELNHCSTGPAPSVFLYVDYILQS</sequence>
<feature type="region of interest" description="Disordered" evidence="6">
    <location>
        <begin position="101"/>
        <end position="273"/>
    </location>
</feature>
<keyword evidence="5" id="KW-0472">Membrane</keyword>
<evidence type="ECO:0000256" key="3">
    <source>
        <dbReference type="ARBA" id="ARBA00022990"/>
    </source>
</evidence>
<dbReference type="SUPFAM" id="SSF81790">
    <property type="entry name" value="Myosin phosphatase inhibitor 17kDa protein, CPI-17"/>
    <property type="match status" value="1"/>
</dbReference>
<evidence type="ECO:0000256" key="5">
    <source>
        <dbReference type="RuleBase" id="RU369059"/>
    </source>
</evidence>